<evidence type="ECO:0000256" key="1">
    <source>
        <dbReference type="SAM" id="MobiDB-lite"/>
    </source>
</evidence>
<proteinExistence type="predicted"/>
<keyword evidence="3" id="KW-1185">Reference proteome</keyword>
<comment type="caution">
    <text evidence="2">The sequence shown here is derived from an EMBL/GenBank/DDBJ whole genome shotgun (WGS) entry which is preliminary data.</text>
</comment>
<dbReference type="Proteomes" id="UP000230002">
    <property type="component" value="Unassembled WGS sequence"/>
</dbReference>
<dbReference type="AlphaFoldDB" id="A0A2G8RLQ4"/>
<accession>A0A2G8RLQ4</accession>
<sequence length="428" mass="46997">MSTTSLPSYVAPPTFTRTPTYSAEPHAYEQRLALNRPAQRPAGSFVKQSKNVSLRLYAQEDNASLPVYGCGAAVEGSVTLSKVEGVTAVDVKIEGSLILREVGEGGTTTYKLCLDTVTLWNRNTDPESCPTTLEFSLNLPTTFSDGKDTYPLPPTHDVHLSGVPGFNATIEYMVSVSVAKGSRASSLLLRMGNGNVSTPFIYHPRSRPSVPLPARMRQSSETFKFIPNPEWNCHESVIRTRQAGGKDVVCELYLPASRVFSLTQAIPFHVVFCSSAFSLAAFMPYGPTATILAPNKQFTRLRVLRQSTVDVRNELVLGTKTDIWRVDTIGEGDFKHAGDGHEWLCFSGEIQLDKDVKVGSFKAGGLIVRDFLEFTMHPPEPAKAPFKEMRLVIPIRLTTDPWSVDSMTSAVVDDWSSPPTPPDLAYAY</sequence>
<dbReference type="STRING" id="1077348.A0A2G8RLQ4"/>
<evidence type="ECO:0000313" key="2">
    <source>
        <dbReference type="EMBL" id="PIL22449.1"/>
    </source>
</evidence>
<dbReference type="OrthoDB" id="3242181at2759"/>
<protein>
    <recommendedName>
        <fullName evidence="4">Arrestin-like N-terminal domain-containing protein</fullName>
    </recommendedName>
</protein>
<evidence type="ECO:0000313" key="3">
    <source>
        <dbReference type="Proteomes" id="UP000230002"/>
    </source>
</evidence>
<organism evidence="2 3">
    <name type="scientific">Ganoderma sinense ZZ0214-1</name>
    <dbReference type="NCBI Taxonomy" id="1077348"/>
    <lineage>
        <taxon>Eukaryota</taxon>
        <taxon>Fungi</taxon>
        <taxon>Dikarya</taxon>
        <taxon>Basidiomycota</taxon>
        <taxon>Agaricomycotina</taxon>
        <taxon>Agaricomycetes</taxon>
        <taxon>Polyporales</taxon>
        <taxon>Polyporaceae</taxon>
        <taxon>Ganoderma</taxon>
    </lineage>
</organism>
<name>A0A2G8RLQ4_9APHY</name>
<gene>
    <name evidence="2" type="ORF">GSI_15137</name>
</gene>
<evidence type="ECO:0008006" key="4">
    <source>
        <dbReference type="Google" id="ProtNLM"/>
    </source>
</evidence>
<dbReference type="EMBL" id="AYKW01000069">
    <property type="protein sequence ID" value="PIL22449.1"/>
    <property type="molecule type" value="Genomic_DNA"/>
</dbReference>
<reference evidence="2 3" key="1">
    <citation type="journal article" date="2015" name="Sci. Rep.">
        <title>Chromosome-level genome map provides insights into diverse defense mechanisms in the medicinal fungus Ganoderma sinense.</title>
        <authorList>
            <person name="Zhu Y."/>
            <person name="Xu J."/>
            <person name="Sun C."/>
            <person name="Zhou S."/>
            <person name="Xu H."/>
            <person name="Nelson D.R."/>
            <person name="Qian J."/>
            <person name="Song J."/>
            <person name="Luo H."/>
            <person name="Xiang L."/>
            <person name="Li Y."/>
            <person name="Xu Z."/>
            <person name="Ji A."/>
            <person name="Wang L."/>
            <person name="Lu S."/>
            <person name="Hayward A."/>
            <person name="Sun W."/>
            <person name="Li X."/>
            <person name="Schwartz D.C."/>
            <person name="Wang Y."/>
            <person name="Chen S."/>
        </authorList>
    </citation>
    <scope>NUCLEOTIDE SEQUENCE [LARGE SCALE GENOMIC DNA]</scope>
    <source>
        <strain evidence="2 3">ZZ0214-1</strain>
    </source>
</reference>
<feature type="region of interest" description="Disordered" evidence="1">
    <location>
        <begin position="1"/>
        <end position="21"/>
    </location>
</feature>